<dbReference type="InterPro" id="IPR021771">
    <property type="entry name" value="Triacylglycerol_lipase_N"/>
</dbReference>
<proteinExistence type="predicted"/>
<comment type="caution">
    <text evidence="2">The sequence shown here is derived from an EMBL/GenBank/DDBJ whole genome shotgun (WGS) entry which is preliminary data.</text>
</comment>
<reference evidence="2 3" key="1">
    <citation type="journal article" date="2024" name="BMC Biol.">
        <title>Comparative genomics of Ascetosporea gives new insight into the evolutionary basis for animal parasitism in Rhizaria.</title>
        <authorList>
            <person name="Hiltunen Thoren M."/>
            <person name="Onut-Brannstrom I."/>
            <person name="Alfjorden A."/>
            <person name="Peckova H."/>
            <person name="Swords F."/>
            <person name="Hooper C."/>
            <person name="Holzer A.S."/>
            <person name="Bass D."/>
            <person name="Burki F."/>
        </authorList>
    </citation>
    <scope>NUCLEOTIDE SEQUENCE [LARGE SCALE GENOMIC DNA]</scope>
    <source>
        <strain evidence="2">20-A016</strain>
    </source>
</reference>
<sequence>MKKDSKLKKSLKSAKNYEEFVSIAKKMDSNRTRLEWIKDENSEFFNAKEINALLTELSTLKVCKRKIFKANQKPQRIDACFGTLFPKAQKRIRF</sequence>
<feature type="domain" description="Triacylglycerol lipase N-terminal" evidence="1">
    <location>
        <begin position="3"/>
        <end position="61"/>
    </location>
</feature>
<dbReference type="Proteomes" id="UP001439008">
    <property type="component" value="Unassembled WGS sequence"/>
</dbReference>
<keyword evidence="3" id="KW-1185">Reference proteome</keyword>
<organism evidence="2 3">
    <name type="scientific">Bonamia ostreae</name>
    <dbReference type="NCBI Taxonomy" id="126728"/>
    <lineage>
        <taxon>Eukaryota</taxon>
        <taxon>Sar</taxon>
        <taxon>Rhizaria</taxon>
        <taxon>Endomyxa</taxon>
        <taxon>Ascetosporea</taxon>
        <taxon>Haplosporida</taxon>
        <taxon>Bonamia</taxon>
    </lineage>
</organism>
<evidence type="ECO:0000313" key="2">
    <source>
        <dbReference type="EMBL" id="MES1920278.1"/>
    </source>
</evidence>
<evidence type="ECO:0000259" key="1">
    <source>
        <dbReference type="Pfam" id="PF11815"/>
    </source>
</evidence>
<dbReference type="EMBL" id="JBDODL010000583">
    <property type="protein sequence ID" value="MES1920278.1"/>
    <property type="molecule type" value="Genomic_DNA"/>
</dbReference>
<accession>A0ABV2AKU2</accession>
<protein>
    <recommendedName>
        <fullName evidence="1">Triacylglycerol lipase N-terminal domain-containing protein</fullName>
    </recommendedName>
</protein>
<evidence type="ECO:0000313" key="3">
    <source>
        <dbReference type="Proteomes" id="UP001439008"/>
    </source>
</evidence>
<gene>
    <name evidence="2" type="ORF">MHBO_001965</name>
</gene>
<name>A0ABV2AKU2_9EUKA</name>
<dbReference type="Pfam" id="PF11815">
    <property type="entry name" value="DUF3336"/>
    <property type="match status" value="1"/>
</dbReference>